<keyword evidence="1" id="KW-1133">Transmembrane helix</keyword>
<feature type="transmembrane region" description="Helical" evidence="1">
    <location>
        <begin position="37"/>
        <end position="61"/>
    </location>
</feature>
<dbReference type="EMBL" id="QOVC01000010">
    <property type="protein sequence ID" value="KAA0689032.1"/>
    <property type="molecule type" value="Genomic_DNA"/>
</dbReference>
<protein>
    <submittedName>
        <fullName evidence="3">DUF3955 domain-containing protein</fullName>
    </submittedName>
</protein>
<evidence type="ECO:0000313" key="3">
    <source>
        <dbReference type="EMBL" id="KAA0689032.1"/>
    </source>
</evidence>
<accession>A0A7V7KS14</accession>
<evidence type="ECO:0000256" key="1">
    <source>
        <dbReference type="SAM" id="Phobius"/>
    </source>
</evidence>
<dbReference type="AlphaFoldDB" id="A0A7V7KS14"/>
<dbReference type="RefSeq" id="WP_010732298.1">
    <property type="nucleotide sequence ID" value="NZ_JADBBV010000011.1"/>
</dbReference>
<dbReference type="Proteomes" id="UP000448762">
    <property type="component" value="Unassembled WGS sequence"/>
</dbReference>
<feature type="domain" description="DUF3955" evidence="2">
    <location>
        <begin position="3"/>
        <end position="57"/>
    </location>
</feature>
<keyword evidence="1" id="KW-0812">Transmembrane</keyword>
<reference evidence="3 4" key="1">
    <citation type="submission" date="2018-07" db="EMBL/GenBank/DDBJ databases">
        <title>High quality draft genome sequencing of Enterococcus faecium exhibiting probiotic potential isolated from mucus of freshwater fish.</title>
        <authorList>
            <person name="El-Jeni R."/>
            <person name="Ghedira K."/>
            <person name="Abdelhak S."/>
            <person name="El-Bour M."/>
            <person name="Bouhaouala-Zahar B."/>
        </authorList>
    </citation>
    <scope>NUCLEOTIDE SEQUENCE [LARGE SCALE GENOMIC DNA]</scope>
    <source>
        <strain evidence="3 4">R.A73</strain>
    </source>
</reference>
<feature type="transmembrane region" description="Helical" evidence="1">
    <location>
        <begin position="7"/>
        <end position="25"/>
    </location>
</feature>
<name>A0A7V7KS14_ENTFC</name>
<dbReference type="Pfam" id="PF13127">
    <property type="entry name" value="DUF3955"/>
    <property type="match status" value="1"/>
</dbReference>
<keyword evidence="1" id="KW-0472">Membrane</keyword>
<organism evidence="3 4">
    <name type="scientific">Enterococcus faecium</name>
    <name type="common">Streptococcus faecium</name>
    <dbReference type="NCBI Taxonomy" id="1352"/>
    <lineage>
        <taxon>Bacteria</taxon>
        <taxon>Bacillati</taxon>
        <taxon>Bacillota</taxon>
        <taxon>Bacilli</taxon>
        <taxon>Lactobacillales</taxon>
        <taxon>Enterococcaceae</taxon>
        <taxon>Enterococcus</taxon>
    </lineage>
</organism>
<comment type="caution">
    <text evidence="3">The sequence shown here is derived from an EMBL/GenBank/DDBJ whole genome shotgun (WGS) entry which is preliminary data.</text>
</comment>
<evidence type="ECO:0000313" key="4">
    <source>
        <dbReference type="Proteomes" id="UP000448762"/>
    </source>
</evidence>
<dbReference type="InterPro" id="IPR025016">
    <property type="entry name" value="DUF3955"/>
</dbReference>
<evidence type="ECO:0000259" key="2">
    <source>
        <dbReference type="Pfam" id="PF13127"/>
    </source>
</evidence>
<sequence length="71" mass="7941">MKKYDISILFFIVSVILFMTSAIVGSHLDANGMLIEPAFFCIPLGYLSLIISVFTALYQLFKGKFINTVSK</sequence>
<proteinExistence type="predicted"/>
<gene>
    <name evidence="3" type="ORF">DTX73_12190</name>
</gene>